<name>A0A2P2DHD9_9LEPT</name>
<gene>
    <name evidence="1" type="ORF">LPTSP2_33590</name>
</gene>
<dbReference type="Proteomes" id="UP000245206">
    <property type="component" value="Unassembled WGS sequence"/>
</dbReference>
<accession>A0A2P2DHD9</accession>
<evidence type="ECO:0000313" key="1">
    <source>
        <dbReference type="EMBL" id="GBF44056.1"/>
    </source>
</evidence>
<evidence type="ECO:0000313" key="2">
    <source>
        <dbReference type="Proteomes" id="UP000245206"/>
    </source>
</evidence>
<dbReference type="AlphaFoldDB" id="A0A2P2DHD9"/>
<dbReference type="InterPro" id="IPR036291">
    <property type="entry name" value="NAD(P)-bd_dom_sf"/>
</dbReference>
<reference evidence="2" key="1">
    <citation type="journal article" date="2019" name="Microbiol. Immunol.">
        <title>Molecular and phenotypic characterization of Leptospira johnsonii sp. nov., Leptospira ellinghausenii sp. nov. and Leptospira ryugenii sp. nov. isolated from soil and water in Japan.</title>
        <authorList>
            <person name="Masuzawa T."/>
            <person name="Saito M."/>
            <person name="Nakao R."/>
            <person name="Nikaido Y."/>
            <person name="Matsumoto M."/>
            <person name="Ogawa M."/>
            <person name="Yokoyama M."/>
            <person name="Hidaka Y."/>
            <person name="Tomita J."/>
            <person name="Sakakibara K."/>
            <person name="Suzuki K."/>
            <person name="Yasuda S."/>
            <person name="Sato H."/>
            <person name="Yamaguchi M."/>
            <person name="Yoshida S.I."/>
            <person name="Koizumi N."/>
            <person name="Kawamura Y."/>
        </authorList>
    </citation>
    <scope>NUCLEOTIDE SEQUENCE [LARGE SCALE GENOMIC DNA]</scope>
    <source>
        <strain evidence="2">E18</strain>
    </source>
</reference>
<comment type="caution">
    <text evidence="1">The sequence shown here is derived from an EMBL/GenBank/DDBJ whole genome shotgun (WGS) entry which is preliminary data.</text>
</comment>
<sequence length="59" mass="6601">MTHPIDSAFLVCLKLIEFLLVTTLVATSSSDEKLARAKTLGADETINYSTKSNWERDVR</sequence>
<protein>
    <submittedName>
        <fullName evidence="1">Alcohol dehydrogenase, catalytic domain, GroES-like family / oxidoreductase, zinc-binding dehydrogenase family multi-domain protein</fullName>
    </submittedName>
</protein>
<dbReference type="Gene3D" id="3.40.50.720">
    <property type="entry name" value="NAD(P)-binding Rossmann-like Domain"/>
    <property type="match status" value="1"/>
</dbReference>
<keyword evidence="2" id="KW-1185">Reference proteome</keyword>
<dbReference type="SUPFAM" id="SSF51735">
    <property type="entry name" value="NAD(P)-binding Rossmann-fold domains"/>
    <property type="match status" value="1"/>
</dbReference>
<proteinExistence type="predicted"/>
<organism evidence="1 2">
    <name type="scientific">Leptospira ellinghausenii</name>
    <dbReference type="NCBI Taxonomy" id="1917822"/>
    <lineage>
        <taxon>Bacteria</taxon>
        <taxon>Pseudomonadati</taxon>
        <taxon>Spirochaetota</taxon>
        <taxon>Spirochaetia</taxon>
        <taxon>Leptospirales</taxon>
        <taxon>Leptospiraceae</taxon>
        <taxon>Leptospira</taxon>
    </lineage>
</organism>
<dbReference type="EMBL" id="BFAZ01000010">
    <property type="protein sequence ID" value="GBF44056.1"/>
    <property type="molecule type" value="Genomic_DNA"/>
</dbReference>